<keyword evidence="3" id="KW-1185">Reference proteome</keyword>
<dbReference type="AlphaFoldDB" id="A0A4D6KLS4"/>
<name>A0A4D6KLS4_VIGUN</name>
<dbReference type="Proteomes" id="UP000501690">
    <property type="component" value="Linkage Group LG1"/>
</dbReference>
<proteinExistence type="predicted"/>
<reference evidence="2 3" key="1">
    <citation type="submission" date="2019-04" db="EMBL/GenBank/DDBJ databases">
        <title>An improved genome assembly and genetic linkage map for asparagus bean, Vigna unguiculata ssp. sesquipedialis.</title>
        <authorList>
            <person name="Xia Q."/>
            <person name="Zhang R."/>
            <person name="Dong Y."/>
        </authorList>
    </citation>
    <scope>NUCLEOTIDE SEQUENCE [LARGE SCALE GENOMIC DNA]</scope>
    <source>
        <tissue evidence="2">Leaf</tissue>
    </source>
</reference>
<accession>A0A4D6KLS4</accession>
<protein>
    <submittedName>
        <fullName evidence="2">Uncharacterized protein</fullName>
    </submittedName>
</protein>
<sequence>MATGKLHTEKSGAVAVKGVMSELVLEKSGVQCGLIEKPNRVRVDGKSESAPGDLLIPPGDRSNWRGPASRGAWRQGVLRQAVHGWWLTSDDMSREVHIQLLSRGDTSESRTTSGEVHRAGLRAGRFVEAGPRASRFV</sequence>
<feature type="region of interest" description="Disordered" evidence="1">
    <location>
        <begin position="43"/>
        <end position="70"/>
    </location>
</feature>
<organism evidence="2 3">
    <name type="scientific">Vigna unguiculata</name>
    <name type="common">Cowpea</name>
    <dbReference type="NCBI Taxonomy" id="3917"/>
    <lineage>
        <taxon>Eukaryota</taxon>
        <taxon>Viridiplantae</taxon>
        <taxon>Streptophyta</taxon>
        <taxon>Embryophyta</taxon>
        <taxon>Tracheophyta</taxon>
        <taxon>Spermatophyta</taxon>
        <taxon>Magnoliopsida</taxon>
        <taxon>eudicotyledons</taxon>
        <taxon>Gunneridae</taxon>
        <taxon>Pentapetalae</taxon>
        <taxon>rosids</taxon>
        <taxon>fabids</taxon>
        <taxon>Fabales</taxon>
        <taxon>Fabaceae</taxon>
        <taxon>Papilionoideae</taxon>
        <taxon>50 kb inversion clade</taxon>
        <taxon>NPAAA clade</taxon>
        <taxon>indigoferoid/millettioid clade</taxon>
        <taxon>Phaseoleae</taxon>
        <taxon>Vigna</taxon>
    </lineage>
</organism>
<gene>
    <name evidence="2" type="ORF">DEO72_LG1g2085</name>
</gene>
<dbReference type="EMBL" id="CP039345">
    <property type="protein sequence ID" value="QCD78452.1"/>
    <property type="molecule type" value="Genomic_DNA"/>
</dbReference>
<evidence type="ECO:0000256" key="1">
    <source>
        <dbReference type="SAM" id="MobiDB-lite"/>
    </source>
</evidence>
<evidence type="ECO:0000313" key="2">
    <source>
        <dbReference type="EMBL" id="QCD78452.1"/>
    </source>
</evidence>
<evidence type="ECO:0000313" key="3">
    <source>
        <dbReference type="Proteomes" id="UP000501690"/>
    </source>
</evidence>